<proteinExistence type="predicted"/>
<reference evidence="1" key="1">
    <citation type="submission" date="2018-05" db="EMBL/GenBank/DDBJ databases">
        <authorList>
            <person name="Lanie J.A."/>
            <person name="Ng W.-L."/>
            <person name="Kazmierczak K.M."/>
            <person name="Andrzejewski T.M."/>
            <person name="Davidsen T.M."/>
            <person name="Wayne K.J."/>
            <person name="Tettelin H."/>
            <person name="Glass J.I."/>
            <person name="Rusch D."/>
            <person name="Podicherti R."/>
            <person name="Tsui H.-C.T."/>
            <person name="Winkler M.E."/>
        </authorList>
    </citation>
    <scope>NUCLEOTIDE SEQUENCE</scope>
</reference>
<accession>A0A381RBZ7</accession>
<dbReference type="InterPro" id="IPR027417">
    <property type="entry name" value="P-loop_NTPase"/>
</dbReference>
<organism evidence="1">
    <name type="scientific">marine metagenome</name>
    <dbReference type="NCBI Taxonomy" id="408172"/>
    <lineage>
        <taxon>unclassified sequences</taxon>
        <taxon>metagenomes</taxon>
        <taxon>ecological metagenomes</taxon>
    </lineage>
</organism>
<dbReference type="SUPFAM" id="SSF52540">
    <property type="entry name" value="P-loop containing nucleoside triphosphate hydrolases"/>
    <property type="match status" value="1"/>
</dbReference>
<dbReference type="Gene3D" id="3.40.50.300">
    <property type="entry name" value="P-loop containing nucleotide triphosphate hydrolases"/>
    <property type="match status" value="1"/>
</dbReference>
<dbReference type="EMBL" id="UINC01001804">
    <property type="protein sequence ID" value="SUZ89131.1"/>
    <property type="molecule type" value="Genomic_DNA"/>
</dbReference>
<evidence type="ECO:0000313" key="1">
    <source>
        <dbReference type="EMBL" id="SUZ89131.1"/>
    </source>
</evidence>
<gene>
    <name evidence="1" type="ORF">METZ01_LOCUS41985</name>
</gene>
<dbReference type="Pfam" id="PF13177">
    <property type="entry name" value="DNA_pol3_delta2"/>
    <property type="match status" value="1"/>
</dbReference>
<dbReference type="AlphaFoldDB" id="A0A381RBZ7"/>
<evidence type="ECO:0008006" key="2">
    <source>
        <dbReference type="Google" id="ProtNLM"/>
    </source>
</evidence>
<protein>
    <recommendedName>
        <fullName evidence="2">DNA-directed DNA polymerase</fullName>
    </recommendedName>
</protein>
<name>A0A381RBZ7_9ZZZZ</name>
<sequence>MAVNLEHPDLHWYFPLAKPKGVRPTKLAEALEKSRYDTIAERKARPLRPASAPAEPTGLYLAVAQTLRSHANRRPAVGLRQVFVIGDAETLVPQESSQEAANALLKLLEEPPTSTLIILTSSEPGRLLPTIRSRTMPLHLPPLAPDAVEQFLVEVGGVSPEDARRASHLGRGSIGRALGFLPIEGDPGPLETLRTQAFELLLAASDTDPGAVYRKSLELGTTRSRGLMPLLELLEDALRDLSATAARASEGLINSDREDLLERIQATRDIHPVAVAKAFRHLEEAKELVAGNVNPQLIVAGLLTRIREELVGNP</sequence>